<organism evidence="1">
    <name type="scientific">Anguilla anguilla</name>
    <name type="common">European freshwater eel</name>
    <name type="synonym">Muraena anguilla</name>
    <dbReference type="NCBI Taxonomy" id="7936"/>
    <lineage>
        <taxon>Eukaryota</taxon>
        <taxon>Metazoa</taxon>
        <taxon>Chordata</taxon>
        <taxon>Craniata</taxon>
        <taxon>Vertebrata</taxon>
        <taxon>Euteleostomi</taxon>
        <taxon>Actinopterygii</taxon>
        <taxon>Neopterygii</taxon>
        <taxon>Teleostei</taxon>
        <taxon>Anguilliformes</taxon>
        <taxon>Anguillidae</taxon>
        <taxon>Anguilla</taxon>
    </lineage>
</organism>
<dbReference type="EMBL" id="GBXM01086919">
    <property type="protein sequence ID" value="JAH21658.1"/>
    <property type="molecule type" value="Transcribed_RNA"/>
</dbReference>
<dbReference type="AlphaFoldDB" id="A0A0E9QZZ3"/>
<reference evidence="1" key="2">
    <citation type="journal article" date="2015" name="Fish Shellfish Immunol.">
        <title>Early steps in the European eel (Anguilla anguilla)-Vibrio vulnificus interaction in the gills: Role of the RtxA13 toxin.</title>
        <authorList>
            <person name="Callol A."/>
            <person name="Pajuelo D."/>
            <person name="Ebbesson L."/>
            <person name="Teles M."/>
            <person name="MacKenzie S."/>
            <person name="Amaro C."/>
        </authorList>
    </citation>
    <scope>NUCLEOTIDE SEQUENCE</scope>
</reference>
<evidence type="ECO:0000313" key="1">
    <source>
        <dbReference type="EMBL" id="JAH21658.1"/>
    </source>
</evidence>
<sequence length="34" mass="4382">MDRTSLHFDYRMKPKRFQIYFNKYFCLKRAKVFC</sequence>
<proteinExistence type="predicted"/>
<name>A0A0E9QZZ3_ANGAN</name>
<accession>A0A0E9QZZ3</accession>
<protein>
    <submittedName>
        <fullName evidence="1">Uncharacterized protein</fullName>
    </submittedName>
</protein>
<reference evidence="1" key="1">
    <citation type="submission" date="2014-11" db="EMBL/GenBank/DDBJ databases">
        <authorList>
            <person name="Amaro Gonzalez C."/>
        </authorList>
    </citation>
    <scope>NUCLEOTIDE SEQUENCE</scope>
</reference>